<reference evidence="3" key="1">
    <citation type="submission" date="2017-09" db="EMBL/GenBank/DDBJ databases">
        <title>Depth-based differentiation of microbial function through sediment-hosted aquifers and enrichment of novel symbionts in the deep terrestrial subsurface.</title>
        <authorList>
            <person name="Probst A.J."/>
            <person name="Ladd B."/>
            <person name="Jarett J.K."/>
            <person name="Geller-Mcgrath D.E."/>
            <person name="Sieber C.M.K."/>
            <person name="Emerson J.B."/>
            <person name="Anantharaman K."/>
            <person name="Thomas B.C."/>
            <person name="Malmstrom R."/>
            <person name="Stieglmeier M."/>
            <person name="Klingl A."/>
            <person name="Woyke T."/>
            <person name="Ryan C.M."/>
            <person name="Banfield J.F."/>
        </authorList>
    </citation>
    <scope>NUCLEOTIDE SEQUENCE [LARGE SCALE GENOMIC DNA]</scope>
</reference>
<evidence type="ECO:0000313" key="2">
    <source>
        <dbReference type="EMBL" id="PIR89522.1"/>
    </source>
</evidence>
<dbReference type="AlphaFoldDB" id="A0A2H0USY6"/>
<proteinExistence type="predicted"/>
<evidence type="ECO:0000313" key="3">
    <source>
        <dbReference type="Proteomes" id="UP000231157"/>
    </source>
</evidence>
<feature type="transmembrane region" description="Helical" evidence="1">
    <location>
        <begin position="62"/>
        <end position="78"/>
    </location>
</feature>
<name>A0A2H0USY6_9BACT</name>
<gene>
    <name evidence="2" type="ORF">COU07_01315</name>
</gene>
<dbReference type="InterPro" id="IPR043519">
    <property type="entry name" value="NT_sf"/>
</dbReference>
<dbReference type="Proteomes" id="UP000231157">
    <property type="component" value="Unassembled WGS sequence"/>
</dbReference>
<protein>
    <recommendedName>
        <fullName evidence="4">Polymerase nucleotidyl transferase domain-containing protein</fullName>
    </recommendedName>
</protein>
<evidence type="ECO:0000256" key="1">
    <source>
        <dbReference type="SAM" id="Phobius"/>
    </source>
</evidence>
<dbReference type="EMBL" id="PFAZ01000001">
    <property type="protein sequence ID" value="PIR89522.1"/>
    <property type="molecule type" value="Genomic_DNA"/>
</dbReference>
<accession>A0A2H0USY6</accession>
<feature type="transmembrane region" description="Helical" evidence="1">
    <location>
        <begin position="24"/>
        <end position="42"/>
    </location>
</feature>
<keyword evidence="1" id="KW-0472">Membrane</keyword>
<sequence length="229" mass="26812">MDLISRRQVLYDKKWRVFVRRAKLFRQAPFVDFVFGAGSMALGNVTEESDFDVLVGTRTGRIFTARFFCVLLFGLFGWRRKKLMHHEAASDKICFNHFVTLSSSKLSPPYNDYWNALYERLVPIYGRRDLLDEFLAKNLEWNNRVQKFGDDLRHVGSESSFLKKTFEVLFSGFFGDFAEKVLKRLQVLRIESSLLHDPPGFKPRIKYSDTELEFHPIGERSLPADFLYS</sequence>
<dbReference type="SUPFAM" id="SSF81301">
    <property type="entry name" value="Nucleotidyltransferase"/>
    <property type="match status" value="1"/>
</dbReference>
<comment type="caution">
    <text evidence="2">The sequence shown here is derived from an EMBL/GenBank/DDBJ whole genome shotgun (WGS) entry which is preliminary data.</text>
</comment>
<keyword evidence="1" id="KW-1133">Transmembrane helix</keyword>
<evidence type="ECO:0008006" key="4">
    <source>
        <dbReference type="Google" id="ProtNLM"/>
    </source>
</evidence>
<organism evidence="2 3">
    <name type="scientific">Candidatus Harrisonbacteria bacterium CG10_big_fil_rev_8_21_14_0_10_40_38</name>
    <dbReference type="NCBI Taxonomy" id="1974583"/>
    <lineage>
        <taxon>Bacteria</taxon>
        <taxon>Candidatus Harrisoniibacteriota</taxon>
    </lineage>
</organism>
<keyword evidence="1" id="KW-0812">Transmembrane</keyword>